<feature type="domain" description="DNA mismatch repair proteins mutS family" evidence="10">
    <location>
        <begin position="698"/>
        <end position="714"/>
    </location>
</feature>
<dbReference type="Pfam" id="PF00488">
    <property type="entry name" value="MutS_V"/>
    <property type="match status" value="1"/>
</dbReference>
<evidence type="ECO:0000256" key="5">
    <source>
        <dbReference type="ARBA" id="ARBA00022840"/>
    </source>
</evidence>
<dbReference type="GO" id="GO:0005524">
    <property type="term" value="F:ATP binding"/>
    <property type="evidence" value="ECO:0007669"/>
    <property type="project" value="UniProtKB-UniRule"/>
</dbReference>
<dbReference type="InterPro" id="IPR000432">
    <property type="entry name" value="DNA_mismatch_repair_MutS_C"/>
</dbReference>
<dbReference type="SUPFAM" id="SSF53150">
    <property type="entry name" value="DNA repair protein MutS, domain II"/>
    <property type="match status" value="1"/>
</dbReference>
<dbReference type="EMBL" id="GG693873">
    <property type="protein sequence ID" value="EES52843.1"/>
    <property type="molecule type" value="Genomic_DNA"/>
</dbReference>
<dbReference type="SUPFAM" id="SSF48334">
    <property type="entry name" value="DNA repair protein MutS, domain III"/>
    <property type="match status" value="1"/>
</dbReference>
<name>C6HXL4_9BACT</name>
<dbReference type="InterPro" id="IPR017261">
    <property type="entry name" value="DNA_mismatch_repair_MutS/MSH"/>
</dbReference>
<evidence type="ECO:0000256" key="7">
    <source>
        <dbReference type="ARBA" id="ARBA00023204"/>
    </source>
</evidence>
<comment type="function">
    <text evidence="8">This protein is involved in the repair of mismatches in DNA. It is possible that it carries out the mismatch recognition step. This protein has a weak ATPase activity.</text>
</comment>
<dbReference type="InterPro" id="IPR007861">
    <property type="entry name" value="DNA_mismatch_repair_MutS_clamp"/>
</dbReference>
<dbReference type="SMART" id="SM00534">
    <property type="entry name" value="MUTSac"/>
    <property type="match status" value="1"/>
</dbReference>
<dbReference type="InterPro" id="IPR036187">
    <property type="entry name" value="DNA_mismatch_repair_MutS_sf"/>
</dbReference>
<sequence length="856" mass="95531">MTATDGGTEAAPSAFAYPDTPLFRQYLGLRKEAGEAILFFRLGDFFELFGEQAELASRLLGVTLTSRDKSRPDPLPMCGIPAKSLEMYLPKLIHAGYSVAIAEQATQESDPSGLFPRKIVRTVTRFTLLEDPSREEGAPQNGVAVVRRGEAWGAAVLDVTSGRIAVWASENPSDRDLLLDFLGRKEARQLIVESSEIAAEFPGIPSLVHSRLAPFDLSGSLPPSYRLPELPEVSRDAVRLLFGFLSDYEKTVLGHLRGVVLEGAGNSLALDRWTIRHLDILPREGMGQERGRAASLVSLLDRCRTPPGSRMLRSWLLAPEADVNEVLSRHRVIRGFDERPRLSDRVDKVLGGVGDLERILARIAMGNRLHRDLPEFRQSFSSALDLLDVEGLEELFPGYGREFGLRLHTAPLRDLLARAIVDDPPPVLGEGPIIRDEFDEALSGYRRIESEGDRFISSLEERERSRTGVETLRIRYNQVAGYYIEVSKAQAQKMPADYLRKQTLTNSERFTLPELVSFEGSLREARSRVLAREAEILGELGREVLAQREGIHLLSDFVARVDVLLSFFEIGRKMRYALPDFVPEGEPLVIRNGRHPVLEARMAPEPFMPNDTDLVAGEFIVLTGPNMAGKSTYMRQVALIVLMAHAGAPVPADEARIPPTDRIIARVGAQDNILEGASTFMVEMQEVARILSSATPRSLVLLDEVGRGTATFDGMAIAWAVSEFIHDRIQSRTLFATHYHELSELARRRERVRNQTVRVSIRQGRPLFEHRIVDGRAEQSYGIEVARLAGLPEEVVGRASEILGFWEGGAKKTVLPKERTLPPDRDFSMPLFSWKRRLEEKKGEGMTGMNEREGKE</sequence>
<proteinExistence type="inferred from homology"/>
<accession>C6HXL4</accession>
<reference evidence="11 12" key="1">
    <citation type="journal article" date="2009" name="Appl. Environ. Microbiol.">
        <title>Community genomic and proteomic analyses of chemoautotrophic iron-oxidizing "Leptospirillum rubarum" (Group II) and "Leptospirillum ferrodiazotrophum" (Group III) bacteria in acid mine drainage biofilms.</title>
        <authorList>
            <person name="Goltsman D.S."/>
            <person name="Denef V.J."/>
            <person name="Singer S.W."/>
            <person name="VerBerkmoes N.C."/>
            <person name="Lefsrud M."/>
            <person name="Mueller R.S."/>
            <person name="Dick G.J."/>
            <person name="Sun C.L."/>
            <person name="Wheeler K.E."/>
            <person name="Zemla A."/>
            <person name="Baker B.J."/>
            <person name="Hauser L."/>
            <person name="Land M."/>
            <person name="Shah M.B."/>
            <person name="Thelen M.P."/>
            <person name="Hettich R.L."/>
            <person name="Banfield J.F."/>
        </authorList>
    </citation>
    <scope>NUCLEOTIDE SEQUENCE [LARGE SCALE GENOMIC DNA]</scope>
</reference>
<keyword evidence="6" id="KW-0238">DNA-binding</keyword>
<evidence type="ECO:0000313" key="12">
    <source>
        <dbReference type="Proteomes" id="UP000009374"/>
    </source>
</evidence>
<organism evidence="11 12">
    <name type="scientific">Leptospirillum ferrodiazotrophum</name>
    <dbReference type="NCBI Taxonomy" id="412449"/>
    <lineage>
        <taxon>Bacteria</taxon>
        <taxon>Pseudomonadati</taxon>
        <taxon>Nitrospirota</taxon>
        <taxon>Nitrospiria</taxon>
        <taxon>Nitrospirales</taxon>
        <taxon>Nitrospiraceae</taxon>
        <taxon>Leptospirillum</taxon>
    </lineage>
</organism>
<dbReference type="NCBIfam" id="NF003810">
    <property type="entry name" value="PRK05399.1"/>
    <property type="match status" value="1"/>
</dbReference>
<dbReference type="AlphaFoldDB" id="C6HXL4"/>
<dbReference type="SMART" id="SM00533">
    <property type="entry name" value="MUTSd"/>
    <property type="match status" value="1"/>
</dbReference>
<evidence type="ECO:0000259" key="10">
    <source>
        <dbReference type="PROSITE" id="PS00486"/>
    </source>
</evidence>
<dbReference type="GO" id="GO:0005829">
    <property type="term" value="C:cytosol"/>
    <property type="evidence" value="ECO:0007669"/>
    <property type="project" value="TreeGrafter"/>
</dbReference>
<dbReference type="PROSITE" id="PS00486">
    <property type="entry name" value="DNA_MISMATCH_REPAIR_2"/>
    <property type="match status" value="1"/>
</dbReference>
<dbReference type="InterPro" id="IPR005748">
    <property type="entry name" value="DNA_mismatch_repair_MutS"/>
</dbReference>
<evidence type="ECO:0000256" key="9">
    <source>
        <dbReference type="NCBIfam" id="TIGR01070"/>
    </source>
</evidence>
<dbReference type="PIRSF" id="PIRSF037677">
    <property type="entry name" value="DNA_mis_repair_Msh6"/>
    <property type="match status" value="1"/>
</dbReference>
<dbReference type="PANTHER" id="PTHR11361">
    <property type="entry name" value="DNA MISMATCH REPAIR PROTEIN MUTS FAMILY MEMBER"/>
    <property type="match status" value="1"/>
</dbReference>
<dbReference type="Proteomes" id="UP000009374">
    <property type="component" value="Unassembled WGS sequence"/>
</dbReference>
<evidence type="ECO:0000256" key="3">
    <source>
        <dbReference type="ARBA" id="ARBA00022741"/>
    </source>
</evidence>
<dbReference type="SUPFAM" id="SSF55271">
    <property type="entry name" value="DNA repair protein MutS, domain I"/>
    <property type="match status" value="1"/>
</dbReference>
<dbReference type="Gene3D" id="3.40.1170.10">
    <property type="entry name" value="DNA repair protein MutS, domain I"/>
    <property type="match status" value="1"/>
</dbReference>
<dbReference type="SUPFAM" id="SSF52540">
    <property type="entry name" value="P-loop containing nucleoside triphosphate hydrolases"/>
    <property type="match status" value="1"/>
</dbReference>
<evidence type="ECO:0000256" key="2">
    <source>
        <dbReference type="ARBA" id="ARBA00021982"/>
    </source>
</evidence>
<dbReference type="GO" id="GO:0140664">
    <property type="term" value="F:ATP-dependent DNA damage sensor activity"/>
    <property type="evidence" value="ECO:0007669"/>
    <property type="project" value="InterPro"/>
</dbReference>
<dbReference type="NCBIfam" id="TIGR01070">
    <property type="entry name" value="mutS1"/>
    <property type="match status" value="1"/>
</dbReference>
<keyword evidence="3" id="KW-0547">Nucleotide-binding</keyword>
<dbReference type="InterPro" id="IPR036678">
    <property type="entry name" value="MutS_con_dom_sf"/>
</dbReference>
<evidence type="ECO:0000256" key="1">
    <source>
        <dbReference type="ARBA" id="ARBA00006271"/>
    </source>
</evidence>
<evidence type="ECO:0000256" key="8">
    <source>
        <dbReference type="ARBA" id="ARBA00024647"/>
    </source>
</evidence>
<evidence type="ECO:0000256" key="6">
    <source>
        <dbReference type="ARBA" id="ARBA00023125"/>
    </source>
</evidence>
<dbReference type="PANTHER" id="PTHR11361:SF34">
    <property type="entry name" value="DNA MISMATCH REPAIR PROTEIN MSH1, MITOCHONDRIAL"/>
    <property type="match status" value="1"/>
</dbReference>
<gene>
    <name evidence="11" type="ORF">UBAL3_92050212</name>
</gene>
<dbReference type="InterPro" id="IPR007696">
    <property type="entry name" value="DNA_mismatch_repair_MutS_core"/>
</dbReference>
<evidence type="ECO:0000313" key="11">
    <source>
        <dbReference type="EMBL" id="EES52843.1"/>
    </source>
</evidence>
<dbReference type="InterPro" id="IPR027417">
    <property type="entry name" value="P-loop_NTPase"/>
</dbReference>
<dbReference type="Pfam" id="PF05192">
    <property type="entry name" value="MutS_III"/>
    <property type="match status" value="1"/>
</dbReference>
<keyword evidence="5" id="KW-0067">ATP-binding</keyword>
<dbReference type="Gene3D" id="1.10.1420.10">
    <property type="match status" value="2"/>
</dbReference>
<dbReference type="Pfam" id="PF05190">
    <property type="entry name" value="MutS_IV"/>
    <property type="match status" value="1"/>
</dbReference>
<dbReference type="GO" id="GO:0030983">
    <property type="term" value="F:mismatched DNA binding"/>
    <property type="evidence" value="ECO:0007669"/>
    <property type="project" value="InterPro"/>
</dbReference>
<protein>
    <recommendedName>
        <fullName evidence="2 9">DNA mismatch repair protein MutS</fullName>
    </recommendedName>
</protein>
<dbReference type="InterPro" id="IPR007695">
    <property type="entry name" value="DNA_mismatch_repair_MutS-lik_N"/>
</dbReference>
<comment type="similarity">
    <text evidence="1">Belongs to the DNA mismatch repair MutS family.</text>
</comment>
<dbReference type="Gene3D" id="3.40.50.300">
    <property type="entry name" value="P-loop containing nucleotide triphosphate hydrolases"/>
    <property type="match status" value="1"/>
</dbReference>
<dbReference type="InterPro" id="IPR016151">
    <property type="entry name" value="DNA_mismatch_repair_MutS_N"/>
</dbReference>
<dbReference type="GO" id="GO:0006298">
    <property type="term" value="P:mismatch repair"/>
    <property type="evidence" value="ECO:0007669"/>
    <property type="project" value="UniProtKB-UniRule"/>
</dbReference>
<keyword evidence="12" id="KW-1185">Reference proteome</keyword>
<dbReference type="InterPro" id="IPR045076">
    <property type="entry name" value="MutS"/>
</dbReference>
<keyword evidence="4" id="KW-0227">DNA damage</keyword>
<evidence type="ECO:0000256" key="4">
    <source>
        <dbReference type="ARBA" id="ARBA00022763"/>
    </source>
</evidence>
<dbReference type="Pfam" id="PF01624">
    <property type="entry name" value="MutS_I"/>
    <property type="match status" value="1"/>
</dbReference>
<keyword evidence="7" id="KW-0234">DNA repair</keyword>